<dbReference type="InterPro" id="IPR049083">
    <property type="entry name" value="TACO1_YebC_N"/>
</dbReference>
<evidence type="ECO:0000313" key="5">
    <source>
        <dbReference type="Proteomes" id="UP001287286"/>
    </source>
</evidence>
<dbReference type="PANTHER" id="PTHR12532">
    <property type="entry name" value="TRANSLATIONAL ACTIVATOR OF CYTOCHROME C OXIDASE 1"/>
    <property type="match status" value="1"/>
</dbReference>
<dbReference type="Gene3D" id="3.30.70.980">
    <property type="match status" value="2"/>
</dbReference>
<dbReference type="Gene3D" id="1.10.10.200">
    <property type="match status" value="1"/>
</dbReference>
<dbReference type="InterPro" id="IPR048300">
    <property type="entry name" value="TACO1_YebC-like_2nd/3rd_dom"/>
</dbReference>
<comment type="similarity">
    <text evidence="1">Belongs to the TACO1 family.</text>
</comment>
<reference evidence="4 5" key="1">
    <citation type="journal article" date="2024" name="Microbiol. Resour. Announc.">
        <title>Genome annotations for the ascomycete fungi Trichoderma harzianum, Trichoderma aggressivum, and Purpureocillium lilacinum.</title>
        <authorList>
            <person name="Beijen E.P.W."/>
            <person name="Ohm R.A."/>
        </authorList>
    </citation>
    <scope>NUCLEOTIDE SEQUENCE [LARGE SCALE GENOMIC DNA]</scope>
    <source>
        <strain evidence="4 5">CBS 150709</strain>
    </source>
</reference>
<accession>A0ABR0C528</accession>
<dbReference type="SUPFAM" id="SSF75625">
    <property type="entry name" value="YebC-like"/>
    <property type="match status" value="1"/>
</dbReference>
<dbReference type="InterPro" id="IPR002876">
    <property type="entry name" value="Transcrip_reg_TACO1-like"/>
</dbReference>
<dbReference type="InterPro" id="IPR029072">
    <property type="entry name" value="YebC-like"/>
</dbReference>
<feature type="domain" description="TACO1/YebC-like second and third" evidence="2">
    <location>
        <begin position="158"/>
        <end position="317"/>
    </location>
</feature>
<organism evidence="4 5">
    <name type="scientific">Purpureocillium lilacinum</name>
    <name type="common">Paecilomyces lilacinus</name>
    <dbReference type="NCBI Taxonomy" id="33203"/>
    <lineage>
        <taxon>Eukaryota</taxon>
        <taxon>Fungi</taxon>
        <taxon>Dikarya</taxon>
        <taxon>Ascomycota</taxon>
        <taxon>Pezizomycotina</taxon>
        <taxon>Sordariomycetes</taxon>
        <taxon>Hypocreomycetidae</taxon>
        <taxon>Hypocreales</taxon>
        <taxon>Ophiocordycipitaceae</taxon>
        <taxon>Purpureocillium</taxon>
    </lineage>
</organism>
<evidence type="ECO:0000259" key="2">
    <source>
        <dbReference type="Pfam" id="PF01709"/>
    </source>
</evidence>
<proteinExistence type="inferred from homology"/>
<keyword evidence="5" id="KW-1185">Reference proteome</keyword>
<dbReference type="InterPro" id="IPR026564">
    <property type="entry name" value="Transcrip_reg_TACO1-like_dom3"/>
</dbReference>
<protein>
    <submittedName>
        <fullName evidence="4">Uncharacterized protein</fullName>
    </submittedName>
</protein>
<dbReference type="PANTHER" id="PTHR12532:SF0">
    <property type="entry name" value="TRANSLATIONAL ACTIVATOR OF CYTOCHROME C OXIDASE 1"/>
    <property type="match status" value="1"/>
</dbReference>
<dbReference type="Pfam" id="PF01709">
    <property type="entry name" value="Transcrip_reg"/>
    <property type="match status" value="1"/>
</dbReference>
<evidence type="ECO:0000313" key="4">
    <source>
        <dbReference type="EMBL" id="KAK4091270.1"/>
    </source>
</evidence>
<dbReference type="EMBL" id="JAWRVI010000012">
    <property type="protein sequence ID" value="KAK4091270.1"/>
    <property type="molecule type" value="Genomic_DNA"/>
</dbReference>
<dbReference type="InterPro" id="IPR017856">
    <property type="entry name" value="Integrase-like_N"/>
</dbReference>
<gene>
    <name evidence="4" type="ORF">Purlil1_4284</name>
</gene>
<comment type="caution">
    <text evidence="4">The sequence shown here is derived from an EMBL/GenBank/DDBJ whole genome shotgun (WGS) entry which is preliminary data.</text>
</comment>
<feature type="domain" description="TACO1/YebC-like N-terminal" evidence="3">
    <location>
        <begin position="79"/>
        <end position="149"/>
    </location>
</feature>
<dbReference type="Pfam" id="PF20772">
    <property type="entry name" value="TACO1_YebC_N"/>
    <property type="match status" value="1"/>
</dbReference>
<evidence type="ECO:0000259" key="3">
    <source>
        <dbReference type="Pfam" id="PF20772"/>
    </source>
</evidence>
<name>A0ABR0C528_PURLI</name>
<dbReference type="Proteomes" id="UP001287286">
    <property type="component" value="Unassembled WGS sequence"/>
</dbReference>
<evidence type="ECO:0000256" key="1">
    <source>
        <dbReference type="ARBA" id="ARBA00008724"/>
    </source>
</evidence>
<sequence>MERNATHRNLDFPDSRHSLDVDHNATGLALSVMAMRRASLQLPTHSASASRLSERLTNPICPRCMRQFATTAAPLAGHNKWSKTKHIKAVTDKKKMAERTAFTKLIAMYSRMYGEDLKFNSQLANAVAAATKASVPKSLVEAAIARGQGRSATGAQLEPMTFEVLMPPNIALIADIETDNKTRTLHDLKYVVKKAGGVVGATAFYFSKRGRAVFKPKADGPTLSDVLDEFIEYEGAEDVEELPDGGFLAWTQPASVAAITDALSRKFGLEVLESDIMWVANEDTTVAVDSHSSAESLDALFSGLREYPEVKAVFANVRQGSISDDESRVEASIFAVPTPMIRKRRPMQVLFVGFHASAEPIVQLFLLSCLRAAPSPTSRLVAAARRRRLQPRPLPLLLEHLRLAEALARDDALVLGLDLLAVARHLVALLGPRPKVVDGEPVVEVGAEVVHDADGEHDIHAELRARATGSVSTANYACSLAAGGWRPQGGRLLTLNTSRLRPPMVTVSMLSAFAVAGRGSLWLVCGGGFEARRRGDREVPSDDPHP</sequence>